<gene>
    <name evidence="5" type="primary">xseA</name>
    <name evidence="9" type="ORF">I0Q91_10760</name>
</gene>
<dbReference type="InterPro" id="IPR020579">
    <property type="entry name" value="Exonuc_VII_lsu_C"/>
</dbReference>
<evidence type="ECO:0000256" key="2">
    <source>
        <dbReference type="ARBA" id="ARBA00022722"/>
    </source>
</evidence>
<reference evidence="9" key="1">
    <citation type="submission" date="2020-11" db="EMBL/GenBank/DDBJ databases">
        <title>Halonatronomonas betainensis gen. nov., sp. nov. a novel haloalkaliphilic representative of the family Halanaerobiacae capable of betaine degradation.</title>
        <authorList>
            <person name="Boltyanskaya Y."/>
            <person name="Kevbrin V."/>
            <person name="Detkova E."/>
            <person name="Grouzdev D.S."/>
            <person name="Koziaeva V."/>
            <person name="Zhilina T."/>
        </authorList>
    </citation>
    <scope>NUCLEOTIDE SEQUENCE</scope>
    <source>
        <strain evidence="9">Z-7014</strain>
    </source>
</reference>
<accession>A0A931AVK1</accession>
<dbReference type="Pfam" id="PF13742">
    <property type="entry name" value="tRNA_anti_2"/>
    <property type="match status" value="1"/>
</dbReference>
<keyword evidence="3 5" id="KW-0378">Hydrolase</keyword>
<protein>
    <recommendedName>
        <fullName evidence="5">Exodeoxyribonuclease 7 large subunit</fullName>
        <ecNumber evidence="5">3.1.11.6</ecNumber>
    </recommendedName>
    <alternativeName>
        <fullName evidence="5">Exodeoxyribonuclease VII large subunit</fullName>
        <shortName evidence="5">Exonuclease VII large subunit</shortName>
    </alternativeName>
</protein>
<dbReference type="InterPro" id="IPR025824">
    <property type="entry name" value="OB-fold_nuc-bd_dom"/>
</dbReference>
<evidence type="ECO:0000256" key="5">
    <source>
        <dbReference type="HAMAP-Rule" id="MF_00378"/>
    </source>
</evidence>
<evidence type="ECO:0000313" key="10">
    <source>
        <dbReference type="Proteomes" id="UP000621436"/>
    </source>
</evidence>
<dbReference type="Pfam" id="PF02601">
    <property type="entry name" value="Exonuc_VII_L"/>
    <property type="match status" value="1"/>
</dbReference>
<dbReference type="CDD" id="cd04489">
    <property type="entry name" value="ExoVII_LU_OBF"/>
    <property type="match status" value="1"/>
</dbReference>
<dbReference type="EMBL" id="JADPIE010000006">
    <property type="protein sequence ID" value="MBF8437565.1"/>
    <property type="molecule type" value="Genomic_DNA"/>
</dbReference>
<dbReference type="AlphaFoldDB" id="A0A931AVK1"/>
<evidence type="ECO:0000313" key="9">
    <source>
        <dbReference type="EMBL" id="MBF8437565.1"/>
    </source>
</evidence>
<dbReference type="InterPro" id="IPR003753">
    <property type="entry name" value="Exonuc_VII_L"/>
</dbReference>
<comment type="function">
    <text evidence="5">Bidirectionally degrades single-stranded DNA into large acid-insoluble oligonucleotides, which are then degraded further into small acid-soluble oligonucleotides.</text>
</comment>
<dbReference type="PANTHER" id="PTHR30008">
    <property type="entry name" value="EXODEOXYRIBONUCLEASE 7 LARGE SUBUNIT"/>
    <property type="match status" value="1"/>
</dbReference>
<comment type="similarity">
    <text evidence="5 6">Belongs to the XseA family.</text>
</comment>
<dbReference type="GO" id="GO:0005737">
    <property type="term" value="C:cytoplasm"/>
    <property type="evidence" value="ECO:0007669"/>
    <property type="project" value="UniProtKB-SubCell"/>
</dbReference>
<dbReference type="GO" id="GO:0009318">
    <property type="term" value="C:exodeoxyribonuclease VII complex"/>
    <property type="evidence" value="ECO:0007669"/>
    <property type="project" value="UniProtKB-UniRule"/>
</dbReference>
<dbReference type="NCBIfam" id="TIGR00237">
    <property type="entry name" value="xseA"/>
    <property type="match status" value="1"/>
</dbReference>
<keyword evidence="10" id="KW-1185">Reference proteome</keyword>
<dbReference type="PANTHER" id="PTHR30008:SF0">
    <property type="entry name" value="EXODEOXYRIBONUCLEASE 7 LARGE SUBUNIT"/>
    <property type="match status" value="1"/>
</dbReference>
<comment type="subcellular location">
    <subcellularLocation>
        <location evidence="5 6">Cytoplasm</location>
    </subcellularLocation>
</comment>
<organism evidence="9 10">
    <name type="scientific">Halonatronomonas betaini</name>
    <dbReference type="NCBI Taxonomy" id="2778430"/>
    <lineage>
        <taxon>Bacteria</taxon>
        <taxon>Bacillati</taxon>
        <taxon>Bacillota</taxon>
        <taxon>Clostridia</taxon>
        <taxon>Halanaerobiales</taxon>
        <taxon>Halarsenatibacteraceae</taxon>
        <taxon>Halonatronomonas</taxon>
    </lineage>
</organism>
<dbReference type="GO" id="GO:0006308">
    <property type="term" value="P:DNA catabolic process"/>
    <property type="evidence" value="ECO:0007669"/>
    <property type="project" value="UniProtKB-UniRule"/>
</dbReference>
<proteinExistence type="inferred from homology"/>
<dbReference type="HAMAP" id="MF_00378">
    <property type="entry name" value="Exonuc_7_L"/>
    <property type="match status" value="1"/>
</dbReference>
<keyword evidence="4 5" id="KW-0269">Exonuclease</keyword>
<sequence length="407" mass="46348">MESKHFTVSEVTRYIKQLLKNDDILNQIEVVGEISNFHHHRSGHMYFSLKDDDSKINAVMFKGNNYNLDFQPEDGQKVRAFGYIDLYVPRGEYQLYVEAMSEEGEGDLYQKFLMLKEKLEKEGLFADENKQPIPEFPKKIGLVTSAGGAAIRDIISVINRRDSRVSILVASARVQGSESVGELIESLRYLDSRDDIDLIILSRGGGSLEDLWSFNDEILAREIVEAKTPIISGVGHETDFTIADMAADLRAPTPSAAAELAVRDMVSIRNRFKNLNEQLYYKINKKVKDARKELGYILKNRIWRNPELIISDQRQEFDNISNEFSTAMENYFRDKHDEIAKLSLKLDGLSPLKILSRGYSITEKLEEDRTEVVSSVDDLKRGDLIKTLLNNGQVLSEVKKIKEASND</sequence>
<dbReference type="GO" id="GO:0008855">
    <property type="term" value="F:exodeoxyribonuclease VII activity"/>
    <property type="evidence" value="ECO:0007669"/>
    <property type="project" value="UniProtKB-UniRule"/>
</dbReference>
<comment type="caution">
    <text evidence="9">The sequence shown here is derived from an EMBL/GenBank/DDBJ whole genome shotgun (WGS) entry which is preliminary data.</text>
</comment>
<dbReference type="RefSeq" id="WP_270454559.1">
    <property type="nucleotide sequence ID" value="NZ_JADPIE010000006.1"/>
</dbReference>
<evidence type="ECO:0000256" key="1">
    <source>
        <dbReference type="ARBA" id="ARBA00022490"/>
    </source>
</evidence>
<evidence type="ECO:0000256" key="6">
    <source>
        <dbReference type="RuleBase" id="RU004355"/>
    </source>
</evidence>
<evidence type="ECO:0000256" key="3">
    <source>
        <dbReference type="ARBA" id="ARBA00022801"/>
    </source>
</evidence>
<evidence type="ECO:0000259" key="7">
    <source>
        <dbReference type="Pfam" id="PF02601"/>
    </source>
</evidence>
<dbReference type="Proteomes" id="UP000621436">
    <property type="component" value="Unassembled WGS sequence"/>
</dbReference>
<comment type="catalytic activity">
    <reaction evidence="5 6">
        <text>Exonucleolytic cleavage in either 5'- to 3'- or 3'- to 5'-direction to yield nucleoside 5'-phosphates.</text>
        <dbReference type="EC" id="3.1.11.6"/>
    </reaction>
</comment>
<feature type="domain" description="OB-fold nucleic acid binding" evidence="8">
    <location>
        <begin position="6"/>
        <end position="100"/>
    </location>
</feature>
<dbReference type="EC" id="3.1.11.6" evidence="5"/>
<feature type="domain" description="Exonuclease VII large subunit C-terminal" evidence="7">
    <location>
        <begin position="124"/>
        <end position="344"/>
    </location>
</feature>
<evidence type="ECO:0000256" key="4">
    <source>
        <dbReference type="ARBA" id="ARBA00022839"/>
    </source>
</evidence>
<keyword evidence="2 5" id="KW-0540">Nuclease</keyword>
<keyword evidence="1 5" id="KW-0963">Cytoplasm</keyword>
<dbReference type="GO" id="GO:0003676">
    <property type="term" value="F:nucleic acid binding"/>
    <property type="evidence" value="ECO:0007669"/>
    <property type="project" value="InterPro"/>
</dbReference>
<evidence type="ECO:0000259" key="8">
    <source>
        <dbReference type="Pfam" id="PF13742"/>
    </source>
</evidence>
<name>A0A931AVK1_9FIRM</name>
<comment type="subunit">
    <text evidence="5">Heterooligomer composed of large and small subunits.</text>
</comment>